<keyword evidence="2" id="KW-0413">Isomerase</keyword>
<organism evidence="3 4">
    <name type="scientific">Tetragenococcus solitarius</name>
    <dbReference type="NCBI Taxonomy" id="71453"/>
    <lineage>
        <taxon>Bacteria</taxon>
        <taxon>Bacillati</taxon>
        <taxon>Bacillota</taxon>
        <taxon>Bacilli</taxon>
        <taxon>Lactobacillales</taxon>
        <taxon>Enterococcaceae</taxon>
        <taxon>Tetragenococcus</taxon>
    </lineage>
</organism>
<dbReference type="PANTHER" id="PTHR21198">
    <property type="entry name" value="GLUTAMATE RACEMASE"/>
    <property type="match status" value="1"/>
</dbReference>
<name>A0ABN3YAE0_9ENTE</name>
<dbReference type="SUPFAM" id="SSF53681">
    <property type="entry name" value="Aspartate/glutamate racemase"/>
    <property type="match status" value="2"/>
</dbReference>
<dbReference type="PANTHER" id="PTHR21198:SF7">
    <property type="entry name" value="ASPARTATE-GLUTAMATE RACEMASE FAMILY"/>
    <property type="match status" value="1"/>
</dbReference>
<dbReference type="PROSITE" id="PS00924">
    <property type="entry name" value="ASP_GLU_RACEMASE_2"/>
    <property type="match status" value="1"/>
</dbReference>
<evidence type="ECO:0000256" key="2">
    <source>
        <dbReference type="ARBA" id="ARBA00023235"/>
    </source>
</evidence>
<proteinExistence type="inferred from homology"/>
<keyword evidence="4" id="KW-1185">Reference proteome</keyword>
<comment type="caution">
    <text evidence="3">The sequence shown here is derived from an EMBL/GenBank/DDBJ whole genome shotgun (WGS) entry which is preliminary data.</text>
</comment>
<dbReference type="InterPro" id="IPR004380">
    <property type="entry name" value="Asp_race"/>
</dbReference>
<dbReference type="NCBIfam" id="TIGR00035">
    <property type="entry name" value="asp_race"/>
    <property type="match status" value="1"/>
</dbReference>
<reference evidence="3 4" key="1">
    <citation type="journal article" date="2019" name="Int. J. Syst. Evol. Microbiol.">
        <title>The Global Catalogue of Microorganisms (GCM) 10K type strain sequencing project: providing services to taxonomists for standard genome sequencing and annotation.</title>
        <authorList>
            <consortium name="The Broad Institute Genomics Platform"/>
            <consortium name="The Broad Institute Genome Sequencing Center for Infectious Disease"/>
            <person name="Wu L."/>
            <person name="Ma J."/>
        </authorList>
    </citation>
    <scope>NUCLEOTIDE SEQUENCE [LARGE SCALE GENOMIC DNA]</scope>
    <source>
        <strain evidence="3 4">JCM 8736</strain>
    </source>
</reference>
<sequence>MIMKNFFTILGGMGTLATESFIHVLNERTPIHSDQDYLNYLLVNHATVPDRTDFILGKTKDDPSLAIKEDIQQYSHFQPDFFVLTCNTAHHFFDKLQEETDIPILHMPRLAVEVVNQKFAKTSGKTRVGLLATEGTIQTKVYENELMKFDNLEVILPDATVQQEVTNLIYRDVKENHFCNEELFYQILQQMTEKYACDVIILGCTELSLVQEFTQNKKYPVVDAQSELADETIRRALRNREEPEKKAT</sequence>
<dbReference type="InterPro" id="IPR015942">
    <property type="entry name" value="Asp/Glu/hydantoin_racemase"/>
</dbReference>
<evidence type="ECO:0000313" key="4">
    <source>
        <dbReference type="Proteomes" id="UP001501577"/>
    </source>
</evidence>
<comment type="similarity">
    <text evidence="1">Belongs to the aspartate/glutamate racemases family.</text>
</comment>
<dbReference type="InterPro" id="IPR033134">
    <property type="entry name" value="Asp/Glu_racemase_AS_2"/>
</dbReference>
<evidence type="ECO:0000256" key="1">
    <source>
        <dbReference type="ARBA" id="ARBA00007847"/>
    </source>
</evidence>
<dbReference type="Pfam" id="PF01177">
    <property type="entry name" value="Asp_Glu_race"/>
    <property type="match status" value="1"/>
</dbReference>
<dbReference type="Gene3D" id="3.40.50.1860">
    <property type="match status" value="2"/>
</dbReference>
<dbReference type="InterPro" id="IPR001920">
    <property type="entry name" value="Asp/Glu_race"/>
</dbReference>
<evidence type="ECO:0000313" key="3">
    <source>
        <dbReference type="EMBL" id="GAA3021376.1"/>
    </source>
</evidence>
<accession>A0ABN3YAE0</accession>
<dbReference type="Proteomes" id="UP001501577">
    <property type="component" value="Unassembled WGS sequence"/>
</dbReference>
<gene>
    <name evidence="3" type="ORF">GCM10019998_17150</name>
</gene>
<dbReference type="EMBL" id="BAAAXQ010000061">
    <property type="protein sequence ID" value="GAA3021376.1"/>
    <property type="molecule type" value="Genomic_DNA"/>
</dbReference>
<protein>
    <submittedName>
        <fullName evidence="3">Aspartate racemase</fullName>
    </submittedName>
</protein>